<comment type="subcellular location">
    <subcellularLocation>
        <location evidence="1">Membrane</location>
    </subcellularLocation>
</comment>
<evidence type="ECO:0000313" key="9">
    <source>
        <dbReference type="Proteomes" id="UP000475532"/>
    </source>
</evidence>
<gene>
    <name evidence="8" type="ORF">G3I70_46625</name>
</gene>
<feature type="region of interest" description="Disordered" evidence="5">
    <location>
        <begin position="1"/>
        <end position="24"/>
    </location>
</feature>
<proteinExistence type="predicted"/>
<dbReference type="AlphaFoldDB" id="A0A6L9QXR2"/>
<protein>
    <submittedName>
        <fullName evidence="8">Sterol desaturase family protein</fullName>
    </submittedName>
</protein>
<keyword evidence="3 6" id="KW-1133">Transmembrane helix</keyword>
<reference evidence="8 9" key="1">
    <citation type="submission" date="2020-01" db="EMBL/GenBank/DDBJ databases">
        <title>Insect and environment-associated Actinomycetes.</title>
        <authorList>
            <person name="Currrie C."/>
            <person name="Chevrette M."/>
            <person name="Carlson C."/>
            <person name="Stubbendieck R."/>
            <person name="Wendt-Pienkowski E."/>
        </authorList>
    </citation>
    <scope>NUCLEOTIDE SEQUENCE [LARGE SCALE GENOMIC DNA]</scope>
    <source>
        <strain evidence="8 9">SID10258</strain>
    </source>
</reference>
<accession>A0A6L9QXR2</accession>
<evidence type="ECO:0000256" key="4">
    <source>
        <dbReference type="ARBA" id="ARBA00023136"/>
    </source>
</evidence>
<evidence type="ECO:0000256" key="1">
    <source>
        <dbReference type="ARBA" id="ARBA00004370"/>
    </source>
</evidence>
<feature type="transmembrane region" description="Helical" evidence="6">
    <location>
        <begin position="165"/>
        <end position="186"/>
    </location>
</feature>
<dbReference type="EMBL" id="JAAGLI010001252">
    <property type="protein sequence ID" value="NEA29928.1"/>
    <property type="molecule type" value="Genomic_DNA"/>
</dbReference>
<dbReference type="GO" id="GO:0005506">
    <property type="term" value="F:iron ion binding"/>
    <property type="evidence" value="ECO:0007669"/>
    <property type="project" value="InterPro"/>
</dbReference>
<feature type="transmembrane region" description="Helical" evidence="6">
    <location>
        <begin position="230"/>
        <end position="253"/>
    </location>
</feature>
<name>A0A6L9QXR2_9ACTN</name>
<dbReference type="PANTHER" id="PTHR11863">
    <property type="entry name" value="STEROL DESATURASE"/>
    <property type="match status" value="1"/>
</dbReference>
<evidence type="ECO:0000256" key="6">
    <source>
        <dbReference type="SAM" id="Phobius"/>
    </source>
</evidence>
<feature type="transmembrane region" description="Helical" evidence="6">
    <location>
        <begin position="63"/>
        <end position="86"/>
    </location>
</feature>
<dbReference type="GO" id="GO:0016491">
    <property type="term" value="F:oxidoreductase activity"/>
    <property type="evidence" value="ECO:0007669"/>
    <property type="project" value="InterPro"/>
</dbReference>
<feature type="transmembrane region" description="Helical" evidence="6">
    <location>
        <begin position="92"/>
        <end position="112"/>
    </location>
</feature>
<organism evidence="8 9">
    <name type="scientific">Actinomadura bangladeshensis</name>
    <dbReference type="NCBI Taxonomy" id="453573"/>
    <lineage>
        <taxon>Bacteria</taxon>
        <taxon>Bacillati</taxon>
        <taxon>Actinomycetota</taxon>
        <taxon>Actinomycetes</taxon>
        <taxon>Streptosporangiales</taxon>
        <taxon>Thermomonosporaceae</taxon>
        <taxon>Actinomadura</taxon>
    </lineage>
</organism>
<dbReference type="GO" id="GO:0008610">
    <property type="term" value="P:lipid biosynthetic process"/>
    <property type="evidence" value="ECO:0007669"/>
    <property type="project" value="InterPro"/>
</dbReference>
<evidence type="ECO:0000313" key="8">
    <source>
        <dbReference type="EMBL" id="NEA29928.1"/>
    </source>
</evidence>
<sequence>MARPPAASCDPGPAEQLRETGRPYSAVPYKARAPDPGEAGPVNTTTITSGPLTALIARAAVRYAYVPAMLLGVNGAALALTAAGVANGIGKMWLPALLATAVAASFAAERLLPYEPGWNSPVGDGGRDTAHTFVNETLILGSVAAIPALAAVVSVADFWPHQWPLWAQLLVAVLAADAGITLVHYASHKIGVLWRFHAVHHSVKRFYGLNGLMKHPLHQTIEMTAGVTPLLLVGLPVEVASLLALAVAVQLLLQHSNADYRVGPAKYVLALNEGHRFHHLKWAGIGDVNFGLFTLIWDHLLRTYSYDPSRRFTSDDLGMAAKPNYPVRYLPQLTEPFKPGGACSTSTAGTATPESA</sequence>
<dbReference type="Proteomes" id="UP000475532">
    <property type="component" value="Unassembled WGS sequence"/>
</dbReference>
<feature type="transmembrane region" description="Helical" evidence="6">
    <location>
        <begin position="133"/>
        <end position="159"/>
    </location>
</feature>
<evidence type="ECO:0000256" key="3">
    <source>
        <dbReference type="ARBA" id="ARBA00022989"/>
    </source>
</evidence>
<dbReference type="Pfam" id="PF04116">
    <property type="entry name" value="FA_hydroxylase"/>
    <property type="match status" value="1"/>
</dbReference>
<comment type="caution">
    <text evidence="8">The sequence shown here is derived from an EMBL/GenBank/DDBJ whole genome shotgun (WGS) entry which is preliminary data.</text>
</comment>
<evidence type="ECO:0000256" key="5">
    <source>
        <dbReference type="SAM" id="MobiDB-lite"/>
    </source>
</evidence>
<dbReference type="InterPro" id="IPR050307">
    <property type="entry name" value="Sterol_Desaturase_Related"/>
</dbReference>
<dbReference type="GO" id="GO:0016020">
    <property type="term" value="C:membrane"/>
    <property type="evidence" value="ECO:0007669"/>
    <property type="project" value="UniProtKB-SubCell"/>
</dbReference>
<evidence type="ECO:0000256" key="2">
    <source>
        <dbReference type="ARBA" id="ARBA00022692"/>
    </source>
</evidence>
<keyword evidence="2 6" id="KW-0812">Transmembrane</keyword>
<dbReference type="InterPro" id="IPR006694">
    <property type="entry name" value="Fatty_acid_hydroxylase"/>
</dbReference>
<evidence type="ECO:0000259" key="7">
    <source>
        <dbReference type="Pfam" id="PF04116"/>
    </source>
</evidence>
<feature type="domain" description="Fatty acid hydroxylase" evidence="7">
    <location>
        <begin position="170"/>
        <end position="303"/>
    </location>
</feature>
<keyword evidence="4 6" id="KW-0472">Membrane</keyword>